<keyword evidence="12" id="KW-0966">Cell projection</keyword>
<feature type="region of interest" description="Disordered" evidence="18">
    <location>
        <begin position="547"/>
        <end position="569"/>
    </location>
</feature>
<keyword evidence="5 16" id="KW-0245">EGF-like domain</keyword>
<evidence type="ECO:0000256" key="11">
    <source>
        <dbReference type="ARBA" id="ARBA00023180"/>
    </source>
</evidence>
<comment type="subcellular location">
    <subcellularLocation>
        <location evidence="1">Cell projection</location>
    </subcellularLocation>
    <subcellularLocation>
        <location evidence="2">Secreted</location>
        <location evidence="2">Extracellular space</location>
        <location evidence="2">Extracellular matrix</location>
    </subcellularLocation>
</comment>
<dbReference type="InterPro" id="IPR000742">
    <property type="entry name" value="EGF"/>
</dbReference>
<dbReference type="InterPro" id="IPR016187">
    <property type="entry name" value="CTDL_fold"/>
</dbReference>
<dbReference type="PANTHER" id="PTHR22804:SF6">
    <property type="entry name" value="VERSICAN CORE PROTEIN"/>
    <property type="match status" value="1"/>
</dbReference>
<comment type="function">
    <text evidence="14">May play a role in intercellular signaling and in connecting cells with the extracellular matrix. May take part in the regulation of cell motility, growth and differentiation. Binds hyaluronic acid.</text>
</comment>
<dbReference type="GO" id="GO:0072534">
    <property type="term" value="C:perineuronal net"/>
    <property type="evidence" value="ECO:0007669"/>
    <property type="project" value="TreeGrafter"/>
</dbReference>
<dbReference type="CDD" id="cd00033">
    <property type="entry name" value="CCP"/>
    <property type="match status" value="1"/>
</dbReference>
<dbReference type="FunFam" id="2.10.25.10:FF:000012">
    <property type="entry name" value="Delta-like protein"/>
    <property type="match status" value="1"/>
</dbReference>
<dbReference type="GO" id="GO:0001501">
    <property type="term" value="P:skeletal system development"/>
    <property type="evidence" value="ECO:0007669"/>
    <property type="project" value="TreeGrafter"/>
</dbReference>
<evidence type="ECO:0000256" key="16">
    <source>
        <dbReference type="PROSITE-ProRule" id="PRU00076"/>
    </source>
</evidence>
<dbReference type="GeneTree" id="ENSGT00940000156102"/>
<dbReference type="InterPro" id="IPR000436">
    <property type="entry name" value="Sushi_SCR_CCP_dom"/>
</dbReference>
<comment type="caution">
    <text evidence="16">Lacks conserved residue(s) required for the propagation of feature annotation.</text>
</comment>
<evidence type="ECO:0000256" key="3">
    <source>
        <dbReference type="ARBA" id="ARBA00022525"/>
    </source>
</evidence>
<dbReference type="SMART" id="SM00181">
    <property type="entry name" value="EGF"/>
    <property type="match status" value="2"/>
</dbReference>
<reference evidence="22" key="1">
    <citation type="submission" date="2025-08" db="UniProtKB">
        <authorList>
            <consortium name="Ensembl"/>
        </authorList>
    </citation>
    <scope>IDENTIFICATION</scope>
</reference>
<dbReference type="SMART" id="SM00179">
    <property type="entry name" value="EGF_CA"/>
    <property type="match status" value="2"/>
</dbReference>
<feature type="disulfide bond" evidence="16">
    <location>
        <begin position="283"/>
        <end position="292"/>
    </location>
</feature>
<dbReference type="GO" id="GO:0002052">
    <property type="term" value="P:positive regulation of neuroblast proliferation"/>
    <property type="evidence" value="ECO:0007669"/>
    <property type="project" value="TreeGrafter"/>
</dbReference>
<reference evidence="22" key="2">
    <citation type="submission" date="2025-09" db="UniProtKB">
        <authorList>
            <consortium name="Ensembl"/>
        </authorList>
    </citation>
    <scope>IDENTIFICATION</scope>
</reference>
<dbReference type="Gene3D" id="2.10.70.10">
    <property type="entry name" value="Complement Module, domain 1"/>
    <property type="match status" value="1"/>
</dbReference>
<dbReference type="InterPro" id="IPR018097">
    <property type="entry name" value="EGF_Ca-bd_CS"/>
</dbReference>
<feature type="region of interest" description="Disordered" evidence="18">
    <location>
        <begin position="1"/>
        <end position="33"/>
    </location>
</feature>
<dbReference type="FunFam" id="3.10.100.10:FF:000003">
    <property type="entry name" value="Versican core protein"/>
    <property type="match status" value="1"/>
</dbReference>
<proteinExistence type="predicted"/>
<name>A0A9J8CEU5_CYPCA</name>
<evidence type="ECO:0000256" key="12">
    <source>
        <dbReference type="ARBA" id="ARBA00023273"/>
    </source>
</evidence>
<dbReference type="SUPFAM" id="SSF56436">
    <property type="entry name" value="C-type lectin-like"/>
    <property type="match status" value="1"/>
</dbReference>
<keyword evidence="11" id="KW-0325">Glycoprotein</keyword>
<organism evidence="22 23">
    <name type="scientific">Cyprinus carpio carpio</name>
    <dbReference type="NCBI Taxonomy" id="630221"/>
    <lineage>
        <taxon>Eukaryota</taxon>
        <taxon>Metazoa</taxon>
        <taxon>Chordata</taxon>
        <taxon>Craniata</taxon>
        <taxon>Vertebrata</taxon>
        <taxon>Euteleostomi</taxon>
        <taxon>Actinopterygii</taxon>
        <taxon>Neopterygii</taxon>
        <taxon>Teleostei</taxon>
        <taxon>Ostariophysi</taxon>
        <taxon>Cypriniformes</taxon>
        <taxon>Cyprinidae</taxon>
        <taxon>Cyprininae</taxon>
        <taxon>Cyprinus</taxon>
    </lineage>
</organism>
<dbReference type="PROSITE" id="PS00022">
    <property type="entry name" value="EGF_1"/>
    <property type="match status" value="2"/>
</dbReference>
<dbReference type="SMART" id="SM00034">
    <property type="entry name" value="CLECT"/>
    <property type="match status" value="1"/>
</dbReference>
<dbReference type="SUPFAM" id="SSF57535">
    <property type="entry name" value="Complement control module/SCR domain"/>
    <property type="match status" value="1"/>
</dbReference>
<dbReference type="GO" id="GO:0005509">
    <property type="term" value="F:calcium ion binding"/>
    <property type="evidence" value="ECO:0007669"/>
    <property type="project" value="InterPro"/>
</dbReference>
<dbReference type="CDD" id="cd00054">
    <property type="entry name" value="EGF_CA"/>
    <property type="match status" value="2"/>
</dbReference>
<evidence type="ECO:0000259" key="20">
    <source>
        <dbReference type="PROSITE" id="PS50041"/>
    </source>
</evidence>
<keyword evidence="6 17" id="KW-0768">Sushi</keyword>
<feature type="disulfide bond" evidence="17">
    <location>
        <begin position="493"/>
        <end position="520"/>
    </location>
</feature>
<evidence type="ECO:0000256" key="4">
    <source>
        <dbReference type="ARBA" id="ARBA00022530"/>
    </source>
</evidence>
<dbReference type="Pfam" id="PF00084">
    <property type="entry name" value="Sushi"/>
    <property type="match status" value="1"/>
</dbReference>
<evidence type="ECO:0000256" key="15">
    <source>
        <dbReference type="ARBA" id="ARBA00044266"/>
    </source>
</evidence>
<evidence type="ECO:0000256" key="13">
    <source>
        <dbReference type="ARBA" id="ARBA00023290"/>
    </source>
</evidence>
<keyword evidence="8" id="KW-0677">Repeat</keyword>
<dbReference type="Pfam" id="PF00059">
    <property type="entry name" value="Lectin_C"/>
    <property type="match status" value="1"/>
</dbReference>
<dbReference type="InterPro" id="IPR018378">
    <property type="entry name" value="C-type_lectin_CS"/>
</dbReference>
<dbReference type="Proteomes" id="UP001108240">
    <property type="component" value="Unplaced"/>
</dbReference>
<dbReference type="PROSITE" id="PS50923">
    <property type="entry name" value="SUSHI"/>
    <property type="match status" value="1"/>
</dbReference>
<keyword evidence="10 16" id="KW-1015">Disulfide bond</keyword>
<keyword evidence="9" id="KW-0106">Calcium</keyword>
<evidence type="ECO:0000313" key="23">
    <source>
        <dbReference type="Proteomes" id="UP001108240"/>
    </source>
</evidence>
<feature type="domain" description="Sushi" evidence="21">
    <location>
        <begin position="462"/>
        <end position="522"/>
    </location>
</feature>
<dbReference type="PRINTS" id="PR00010">
    <property type="entry name" value="EGFBLOOD"/>
</dbReference>
<dbReference type="PROSITE" id="PS01186">
    <property type="entry name" value="EGF_2"/>
    <property type="match status" value="1"/>
</dbReference>
<dbReference type="FunFam" id="2.10.25.10:FF:000006">
    <property type="entry name" value="Versican core protein-like isoform 1"/>
    <property type="match status" value="1"/>
</dbReference>
<evidence type="ECO:0000259" key="19">
    <source>
        <dbReference type="PROSITE" id="PS50026"/>
    </source>
</evidence>
<evidence type="ECO:0000256" key="17">
    <source>
        <dbReference type="PROSITE-ProRule" id="PRU00302"/>
    </source>
</evidence>
<dbReference type="PANTHER" id="PTHR22804">
    <property type="entry name" value="AGGRECAN/VERSICAN PROTEOGLYCAN"/>
    <property type="match status" value="1"/>
</dbReference>
<evidence type="ECO:0000256" key="9">
    <source>
        <dbReference type="ARBA" id="ARBA00022837"/>
    </source>
</evidence>
<keyword evidence="13" id="KW-0373">Hyaluronic acid</keyword>
<dbReference type="GO" id="GO:0007417">
    <property type="term" value="P:central nervous system development"/>
    <property type="evidence" value="ECO:0007669"/>
    <property type="project" value="TreeGrafter"/>
</dbReference>
<dbReference type="PROSITE" id="PS50041">
    <property type="entry name" value="C_TYPE_LECTIN_2"/>
    <property type="match status" value="1"/>
</dbReference>
<feature type="compositionally biased region" description="Polar residues" evidence="18">
    <location>
        <begin position="1"/>
        <end position="17"/>
    </location>
</feature>
<dbReference type="GO" id="GO:0010001">
    <property type="term" value="P:glial cell differentiation"/>
    <property type="evidence" value="ECO:0007669"/>
    <property type="project" value="TreeGrafter"/>
</dbReference>
<dbReference type="InterPro" id="IPR050691">
    <property type="entry name" value="Hyaluronan_bind_Proteoglycan"/>
</dbReference>
<dbReference type="Ensembl" id="ENSCCRT00000200486.1">
    <property type="protein sequence ID" value="ENSCCRP00000164631.1"/>
    <property type="gene ID" value="ENSCCRG00000054071.1"/>
</dbReference>
<dbReference type="PROSITE" id="PS01187">
    <property type="entry name" value="EGF_CA"/>
    <property type="match status" value="1"/>
</dbReference>
<keyword evidence="7" id="KW-0732">Signal</keyword>
<evidence type="ECO:0000256" key="1">
    <source>
        <dbReference type="ARBA" id="ARBA00004316"/>
    </source>
</evidence>
<evidence type="ECO:0000256" key="6">
    <source>
        <dbReference type="ARBA" id="ARBA00022659"/>
    </source>
</evidence>
<dbReference type="InterPro" id="IPR001881">
    <property type="entry name" value="EGF-like_Ca-bd_dom"/>
</dbReference>
<dbReference type="SMART" id="SM00032">
    <property type="entry name" value="CCP"/>
    <property type="match status" value="1"/>
</dbReference>
<evidence type="ECO:0000256" key="10">
    <source>
        <dbReference type="ARBA" id="ARBA00023157"/>
    </source>
</evidence>
<dbReference type="Gene3D" id="3.10.100.10">
    <property type="entry name" value="Mannose-Binding Protein A, subunit A"/>
    <property type="match status" value="1"/>
</dbReference>
<feature type="disulfide bond" evidence="16">
    <location>
        <begin position="321"/>
        <end position="330"/>
    </location>
</feature>
<evidence type="ECO:0000256" key="18">
    <source>
        <dbReference type="SAM" id="MobiDB-lite"/>
    </source>
</evidence>
<dbReference type="InterPro" id="IPR001304">
    <property type="entry name" value="C-type_lectin-like"/>
</dbReference>
<keyword evidence="4" id="KW-0272">Extracellular matrix</keyword>
<feature type="domain" description="EGF-like" evidence="19">
    <location>
        <begin position="295"/>
        <end position="331"/>
    </location>
</feature>
<dbReference type="GO" id="GO:0005615">
    <property type="term" value="C:extracellular space"/>
    <property type="evidence" value="ECO:0007669"/>
    <property type="project" value="TreeGrafter"/>
</dbReference>
<dbReference type="PROSITE" id="PS00615">
    <property type="entry name" value="C_TYPE_LECTIN_1"/>
    <property type="match status" value="1"/>
</dbReference>
<feature type="compositionally biased region" description="Basic residues" evidence="18">
    <location>
        <begin position="555"/>
        <end position="569"/>
    </location>
</feature>
<protein>
    <recommendedName>
        <fullName evidence="15">PG-M</fullName>
    </recommendedName>
</protein>
<dbReference type="AlphaFoldDB" id="A0A9J8CEU5"/>
<dbReference type="InterPro" id="IPR035976">
    <property type="entry name" value="Sushi/SCR/CCP_sf"/>
</dbReference>
<dbReference type="InterPro" id="IPR016186">
    <property type="entry name" value="C-type_lectin-like/link_sf"/>
</dbReference>
<evidence type="ECO:0000259" key="21">
    <source>
        <dbReference type="PROSITE" id="PS50923"/>
    </source>
</evidence>
<dbReference type="Gene3D" id="2.10.25.10">
    <property type="entry name" value="Laminin"/>
    <property type="match status" value="2"/>
</dbReference>
<dbReference type="FunFam" id="2.10.70.10:FF:000003">
    <property type="entry name" value="Versican core protein"/>
    <property type="match status" value="1"/>
</dbReference>
<evidence type="ECO:0000256" key="8">
    <source>
        <dbReference type="ARBA" id="ARBA00022737"/>
    </source>
</evidence>
<sequence length="569" mass="63526">MTTDTVTLVGSPSSTSIPGLGDKTGAPLSSEKETDEIIDYDTKTEPYVTVHSIPDLMNKTNIDSETDLEISSEDVTSIDDITQPEDKPSSPAISEEKFLEKRVDTGFSTTIQPQFDGSVTSSSWKSSSDEDSVIIPSSDEVQAVILSTATTSPLLMTPESDIKIVSKETASRKQEAAGQIEEAVTLTTEIPIHNEYQMTSLVPTTQSEITTPFPSLEDVSEVALVKSPPPSIQNESTTHSTADLPYTMIGQTFDIPGVHSCSGDACLNGGSCVKLGGDQICSCPPGYSGDQCEIDIDECHTNPCHNGGTCIDGLNSFTCVCLPSYSGALCEQDTETCSYGWHKFQGHCYKFFPHRRNWDTAERECRLQGAHLASVLSHEEQQYINRLGHDYQWLGLNDKMFENDFRWTDGSVVQYENWRPNQPDSFFSSGEDCVVMIWHEDGQWNDVPCNYHLTFTCKKGTVSCSQPPLVLNARTFGQLRPRYEINSLIRYQCMDGFIQRHVPTIRCRGDGSWDLPRISCMSSSNFQRSYARYQTYRVFRSHQKRLAENSVDAPRRHHHHGVKHNRTQQ</sequence>
<evidence type="ECO:0000256" key="14">
    <source>
        <dbReference type="ARBA" id="ARBA00043896"/>
    </source>
</evidence>
<dbReference type="PROSITE" id="PS00010">
    <property type="entry name" value="ASX_HYDROXYL"/>
    <property type="match status" value="1"/>
</dbReference>
<accession>A0A9J8CEU5</accession>
<feature type="disulfide bond" evidence="17">
    <location>
        <begin position="464"/>
        <end position="507"/>
    </location>
</feature>
<evidence type="ECO:0000256" key="7">
    <source>
        <dbReference type="ARBA" id="ARBA00022729"/>
    </source>
</evidence>
<evidence type="ECO:0000256" key="5">
    <source>
        <dbReference type="ARBA" id="ARBA00022536"/>
    </source>
</evidence>
<feature type="domain" description="C-type lectin" evidence="20">
    <location>
        <begin position="344"/>
        <end position="458"/>
    </location>
</feature>
<dbReference type="GO" id="GO:0042995">
    <property type="term" value="C:cell projection"/>
    <property type="evidence" value="ECO:0007669"/>
    <property type="project" value="UniProtKB-SubCell"/>
</dbReference>
<dbReference type="GO" id="GO:0005540">
    <property type="term" value="F:hyaluronic acid binding"/>
    <property type="evidence" value="ECO:0007669"/>
    <property type="project" value="UniProtKB-KW"/>
</dbReference>
<evidence type="ECO:0000313" key="22">
    <source>
        <dbReference type="Ensembl" id="ENSCCRP00000164631.1"/>
    </source>
</evidence>
<dbReference type="SUPFAM" id="SSF57196">
    <property type="entry name" value="EGF/Laminin"/>
    <property type="match status" value="1"/>
</dbReference>
<dbReference type="Pfam" id="PF00008">
    <property type="entry name" value="EGF"/>
    <property type="match status" value="2"/>
</dbReference>
<keyword evidence="3" id="KW-0964">Secreted</keyword>
<dbReference type="GO" id="GO:0045202">
    <property type="term" value="C:synapse"/>
    <property type="evidence" value="ECO:0007669"/>
    <property type="project" value="TreeGrafter"/>
</dbReference>
<keyword evidence="23" id="KW-1185">Reference proteome</keyword>
<evidence type="ECO:0000256" key="2">
    <source>
        <dbReference type="ARBA" id="ARBA00004498"/>
    </source>
</evidence>
<dbReference type="PROSITE" id="PS50026">
    <property type="entry name" value="EGF_3"/>
    <property type="match status" value="2"/>
</dbReference>
<dbReference type="InterPro" id="IPR000152">
    <property type="entry name" value="EGF-type_Asp/Asn_hydroxyl_site"/>
</dbReference>
<feature type="domain" description="EGF-like" evidence="19">
    <location>
        <begin position="257"/>
        <end position="293"/>
    </location>
</feature>